<name>A0AAV4BB52_9GAST</name>
<feature type="compositionally biased region" description="Basic and acidic residues" evidence="1">
    <location>
        <begin position="52"/>
        <end position="65"/>
    </location>
</feature>
<protein>
    <submittedName>
        <fullName evidence="2">Uncharacterized protein</fullName>
    </submittedName>
</protein>
<accession>A0AAV4BB52</accession>
<organism evidence="2 3">
    <name type="scientific">Plakobranchus ocellatus</name>
    <dbReference type="NCBI Taxonomy" id="259542"/>
    <lineage>
        <taxon>Eukaryota</taxon>
        <taxon>Metazoa</taxon>
        <taxon>Spiralia</taxon>
        <taxon>Lophotrochozoa</taxon>
        <taxon>Mollusca</taxon>
        <taxon>Gastropoda</taxon>
        <taxon>Heterobranchia</taxon>
        <taxon>Euthyneura</taxon>
        <taxon>Panpulmonata</taxon>
        <taxon>Sacoglossa</taxon>
        <taxon>Placobranchoidea</taxon>
        <taxon>Plakobranchidae</taxon>
        <taxon>Plakobranchus</taxon>
    </lineage>
</organism>
<evidence type="ECO:0000313" key="2">
    <source>
        <dbReference type="EMBL" id="GFO17845.1"/>
    </source>
</evidence>
<proteinExistence type="predicted"/>
<dbReference type="EMBL" id="BLXT01004904">
    <property type="protein sequence ID" value="GFO17845.1"/>
    <property type="molecule type" value="Genomic_DNA"/>
</dbReference>
<feature type="non-terminal residue" evidence="2">
    <location>
        <position position="65"/>
    </location>
</feature>
<comment type="caution">
    <text evidence="2">The sequence shown here is derived from an EMBL/GenBank/DDBJ whole genome shotgun (WGS) entry which is preliminary data.</text>
</comment>
<sequence>MVSESAPRFAGTLLSLVRTPSPALLPEGGPESLTHLVLTGIYKNQPNQPSPSHDKRDTINILGDK</sequence>
<reference evidence="2 3" key="1">
    <citation type="journal article" date="2021" name="Elife">
        <title>Chloroplast acquisition without the gene transfer in kleptoplastic sea slugs, Plakobranchus ocellatus.</title>
        <authorList>
            <person name="Maeda T."/>
            <person name="Takahashi S."/>
            <person name="Yoshida T."/>
            <person name="Shimamura S."/>
            <person name="Takaki Y."/>
            <person name="Nagai Y."/>
            <person name="Toyoda A."/>
            <person name="Suzuki Y."/>
            <person name="Arimoto A."/>
            <person name="Ishii H."/>
            <person name="Satoh N."/>
            <person name="Nishiyama T."/>
            <person name="Hasebe M."/>
            <person name="Maruyama T."/>
            <person name="Minagawa J."/>
            <person name="Obokata J."/>
            <person name="Shigenobu S."/>
        </authorList>
    </citation>
    <scope>NUCLEOTIDE SEQUENCE [LARGE SCALE GENOMIC DNA]</scope>
</reference>
<evidence type="ECO:0000256" key="1">
    <source>
        <dbReference type="SAM" id="MobiDB-lite"/>
    </source>
</evidence>
<dbReference type="Proteomes" id="UP000735302">
    <property type="component" value="Unassembled WGS sequence"/>
</dbReference>
<evidence type="ECO:0000313" key="3">
    <source>
        <dbReference type="Proteomes" id="UP000735302"/>
    </source>
</evidence>
<dbReference type="AlphaFoldDB" id="A0AAV4BB52"/>
<gene>
    <name evidence="2" type="ORF">PoB_004435000</name>
</gene>
<keyword evidence="3" id="KW-1185">Reference proteome</keyword>
<feature type="region of interest" description="Disordered" evidence="1">
    <location>
        <begin position="42"/>
        <end position="65"/>
    </location>
</feature>
<feature type="compositionally biased region" description="Polar residues" evidence="1">
    <location>
        <begin position="42"/>
        <end position="51"/>
    </location>
</feature>